<gene>
    <name evidence="8" type="ORF">PHLCEN_2v3404</name>
</gene>
<evidence type="ECO:0000313" key="9">
    <source>
        <dbReference type="Proteomes" id="UP000186601"/>
    </source>
</evidence>
<dbReference type="EMBL" id="MLYV02000328">
    <property type="protein sequence ID" value="PSS08914.1"/>
    <property type="molecule type" value="Genomic_DNA"/>
</dbReference>
<name>A0A2R6QIZ3_9APHY</name>
<keyword evidence="9" id="KW-1185">Reference proteome</keyword>
<dbReference type="InterPro" id="IPR009011">
    <property type="entry name" value="Man6P_isomerase_rcpt-bd_dom_sf"/>
</dbReference>
<evidence type="ECO:0000256" key="2">
    <source>
        <dbReference type="ARBA" id="ARBA00022692"/>
    </source>
</evidence>
<evidence type="ECO:0000256" key="7">
    <source>
        <dbReference type="SAM" id="SignalP"/>
    </source>
</evidence>
<organism evidence="8 9">
    <name type="scientific">Hermanssonia centrifuga</name>
    <dbReference type="NCBI Taxonomy" id="98765"/>
    <lineage>
        <taxon>Eukaryota</taxon>
        <taxon>Fungi</taxon>
        <taxon>Dikarya</taxon>
        <taxon>Basidiomycota</taxon>
        <taxon>Agaricomycotina</taxon>
        <taxon>Agaricomycetes</taxon>
        <taxon>Polyporales</taxon>
        <taxon>Meruliaceae</taxon>
        <taxon>Hermanssonia</taxon>
    </lineage>
</organism>
<dbReference type="InterPro" id="IPR018939">
    <property type="entry name" value="Autophagy-rel_prot_27"/>
</dbReference>
<proteinExistence type="predicted"/>
<comment type="caution">
    <text evidence="8">The sequence shown here is derived from an EMBL/GenBank/DDBJ whole genome shotgun (WGS) entry which is preliminary data.</text>
</comment>
<evidence type="ECO:0000256" key="1">
    <source>
        <dbReference type="ARBA" id="ARBA00004167"/>
    </source>
</evidence>
<dbReference type="Pfam" id="PF09451">
    <property type="entry name" value="ATG27"/>
    <property type="match status" value="1"/>
</dbReference>
<accession>A0A2R6QIZ3</accession>
<reference evidence="8 9" key="1">
    <citation type="submission" date="2018-02" db="EMBL/GenBank/DDBJ databases">
        <title>Genome sequence of the basidiomycete white-rot fungus Phlebia centrifuga.</title>
        <authorList>
            <person name="Granchi Z."/>
            <person name="Peng M."/>
            <person name="de Vries R.P."/>
            <person name="Hilden K."/>
            <person name="Makela M.R."/>
            <person name="Grigoriev I."/>
            <person name="Riley R."/>
        </authorList>
    </citation>
    <scope>NUCLEOTIDE SEQUENCE [LARGE SCALE GENOMIC DNA]</scope>
    <source>
        <strain evidence="8 9">FBCC195</strain>
    </source>
</reference>
<feature type="chain" id="PRO_5015321664" evidence="7">
    <location>
        <begin position="21"/>
        <end position="249"/>
    </location>
</feature>
<keyword evidence="3 7" id="KW-0732">Signal</keyword>
<evidence type="ECO:0000313" key="8">
    <source>
        <dbReference type="EMBL" id="PSS08914.1"/>
    </source>
</evidence>
<keyword evidence="2" id="KW-0812">Transmembrane</keyword>
<sequence>MSCIYLALGAVLLSATAVFAGDKVSLSNDLTQQCKFMVDGNAFNLCPLLKRKSLWIVDSEQDTPPSITTTRYTLSFNGPIEKDTTLPDDMQVATSRFPKHESEPPRVTQTIPIAGELSPEHCTHIIKSGEYYPGLNVTAEMTSPWGSEEPMLSVRFNGGYYVDKPMGTSLLFQCDPSADESYVKKHPSLLKFRVGEGVLIRWASEDLELENGEEDLMVNGANASYGDDEEQIPLKPSPRKGHLTGYGTA</sequence>
<dbReference type="OrthoDB" id="29460at2759"/>
<dbReference type="Gene3D" id="2.70.130.10">
    <property type="entry name" value="Mannose-6-phosphate receptor binding domain"/>
    <property type="match status" value="1"/>
</dbReference>
<evidence type="ECO:0000256" key="5">
    <source>
        <dbReference type="ARBA" id="ARBA00023136"/>
    </source>
</evidence>
<dbReference type="Proteomes" id="UP000186601">
    <property type="component" value="Unassembled WGS sequence"/>
</dbReference>
<protein>
    <submittedName>
        <fullName evidence="8">Uncharacterized protein</fullName>
    </submittedName>
</protein>
<evidence type="ECO:0000256" key="3">
    <source>
        <dbReference type="ARBA" id="ARBA00022729"/>
    </source>
</evidence>
<keyword evidence="4" id="KW-1133">Transmembrane helix</keyword>
<feature type="region of interest" description="Disordered" evidence="6">
    <location>
        <begin position="223"/>
        <end position="249"/>
    </location>
</feature>
<keyword evidence="5" id="KW-0472">Membrane</keyword>
<evidence type="ECO:0000256" key="4">
    <source>
        <dbReference type="ARBA" id="ARBA00022989"/>
    </source>
</evidence>
<evidence type="ECO:0000256" key="6">
    <source>
        <dbReference type="SAM" id="MobiDB-lite"/>
    </source>
</evidence>
<dbReference type="GO" id="GO:0016020">
    <property type="term" value="C:membrane"/>
    <property type="evidence" value="ECO:0007669"/>
    <property type="project" value="UniProtKB-SubCell"/>
</dbReference>
<comment type="subcellular location">
    <subcellularLocation>
        <location evidence="1">Membrane</location>
        <topology evidence="1">Single-pass membrane protein</topology>
    </subcellularLocation>
</comment>
<feature type="signal peptide" evidence="7">
    <location>
        <begin position="1"/>
        <end position="20"/>
    </location>
</feature>
<dbReference type="AlphaFoldDB" id="A0A2R6QIZ3"/>